<evidence type="ECO:0000313" key="3">
    <source>
        <dbReference type="WBParaSite" id="ACRNAN_scaffold1933.g16742.t1"/>
    </source>
</evidence>
<dbReference type="WBParaSite" id="ACRNAN_scaffold1933.g16742.t1">
    <property type="protein sequence ID" value="ACRNAN_scaffold1933.g16742.t1"/>
    <property type="gene ID" value="ACRNAN_scaffold1933.g16742"/>
</dbReference>
<dbReference type="AlphaFoldDB" id="A0A914D597"/>
<dbReference type="Proteomes" id="UP000887540">
    <property type="component" value="Unplaced"/>
</dbReference>
<evidence type="ECO:0000313" key="2">
    <source>
        <dbReference type="Proteomes" id="UP000887540"/>
    </source>
</evidence>
<protein>
    <submittedName>
        <fullName evidence="3">Uncharacterized protein</fullName>
    </submittedName>
</protein>
<evidence type="ECO:0000256" key="1">
    <source>
        <dbReference type="SAM" id="MobiDB-lite"/>
    </source>
</evidence>
<sequence>MQIRTMAKDHRVARFLKSEDSNNMPDYDFEAARPYFVEENIVRRHPKSYNRRVDRTPTRSHAAKNLRIPKRNETVSKQKPSFPKAQKMGIDPVAFFQEHKTSDTKTQGMNPEQLRPKDRDLEPMDEFQIKTDTHIHKSMQRTTMKIKEYPKETSTKPTTSSSTISTPTSTTSQSLVFLFSSGAFPTFPTMIPPVVIKEEGRSGDFGTIHPVPGSIVKAGEQERRVEPITLMPMVIGGGGSFSGNITDQSTPSNHSTMYPLFAAEIYRPQFPIQTLQNQNLQPLSQPPNLEPLGCGYDYVSNSCKDLFSLGWCQNCEDFGNVFMRDCRCTKPIKTTTPLNPFVMPTMPTPLPPPQALLLPQAEGIRTPLTISQAQFLPPPPPVPQQLFGT</sequence>
<feature type="compositionally biased region" description="Low complexity" evidence="1">
    <location>
        <begin position="155"/>
        <end position="168"/>
    </location>
</feature>
<reference evidence="3" key="1">
    <citation type="submission" date="2022-11" db="UniProtKB">
        <authorList>
            <consortium name="WormBaseParasite"/>
        </authorList>
    </citation>
    <scope>IDENTIFICATION</scope>
</reference>
<organism evidence="2 3">
    <name type="scientific">Acrobeloides nanus</name>
    <dbReference type="NCBI Taxonomy" id="290746"/>
    <lineage>
        <taxon>Eukaryota</taxon>
        <taxon>Metazoa</taxon>
        <taxon>Ecdysozoa</taxon>
        <taxon>Nematoda</taxon>
        <taxon>Chromadorea</taxon>
        <taxon>Rhabditida</taxon>
        <taxon>Tylenchina</taxon>
        <taxon>Cephalobomorpha</taxon>
        <taxon>Cephaloboidea</taxon>
        <taxon>Cephalobidae</taxon>
        <taxon>Acrobeloides</taxon>
    </lineage>
</organism>
<feature type="region of interest" description="Disordered" evidence="1">
    <location>
        <begin position="149"/>
        <end position="168"/>
    </location>
</feature>
<accession>A0A914D597</accession>
<keyword evidence="2" id="KW-1185">Reference proteome</keyword>
<name>A0A914D597_9BILA</name>
<proteinExistence type="predicted"/>